<keyword evidence="1" id="KW-0614">Plasmid</keyword>
<accession>D3RWH9</accession>
<dbReference type="EMBL" id="CP001898">
    <property type="protein sequence ID" value="ADC64191.1"/>
    <property type="molecule type" value="Genomic_DNA"/>
</dbReference>
<dbReference type="KEGG" id="alv:Alvin_3301"/>
<organism evidence="1 2">
    <name type="scientific">Allochromatium vinosum (strain ATCC 17899 / DSM 180 / NBRC 103801 / NCIMB 10441 / D)</name>
    <name type="common">Chromatium vinosum</name>
    <dbReference type="NCBI Taxonomy" id="572477"/>
    <lineage>
        <taxon>Bacteria</taxon>
        <taxon>Pseudomonadati</taxon>
        <taxon>Pseudomonadota</taxon>
        <taxon>Gammaproteobacteria</taxon>
        <taxon>Chromatiales</taxon>
        <taxon>Chromatiaceae</taxon>
        <taxon>Allochromatium</taxon>
    </lineage>
</organism>
<dbReference type="Proteomes" id="UP000001441">
    <property type="component" value="Plasmid pALVIN02"/>
</dbReference>
<reference evidence="1 2" key="1">
    <citation type="journal article" date="2011" name="Stand. Genomic Sci.">
        <title>Complete genome sequence of Allochromatium vinosum DSM 180(T).</title>
        <authorList>
            <person name="Weissgerber T."/>
            <person name="Zigann R."/>
            <person name="Bruce D."/>
            <person name="Chang Y.J."/>
            <person name="Detter J.C."/>
            <person name="Han C."/>
            <person name="Hauser L."/>
            <person name="Jeffries C.D."/>
            <person name="Land M."/>
            <person name="Munk A.C."/>
            <person name="Tapia R."/>
            <person name="Dahl C."/>
        </authorList>
    </citation>
    <scope>NUCLEOTIDE SEQUENCE [LARGE SCALE GENOMIC DNA]</scope>
    <source>
        <strain evidence="2">ATCC 17899 / DSM 180 / NBRC 103801 / NCIMB 10441 / D</strain>
        <plasmid evidence="2">Plasmid pALVIN02</plasmid>
    </source>
</reference>
<dbReference type="AlphaFoldDB" id="D3RWH9"/>
<dbReference type="eggNOG" id="ENOG5032ZRV">
    <property type="taxonomic scope" value="Bacteria"/>
</dbReference>
<dbReference type="PROSITE" id="PS51257">
    <property type="entry name" value="PROKAR_LIPOPROTEIN"/>
    <property type="match status" value="1"/>
</dbReference>
<name>D3RWH9_ALLVD</name>
<proteinExistence type="predicted"/>
<dbReference type="HOGENOM" id="CLU_144606_0_0_6"/>
<evidence type="ECO:0000313" key="1">
    <source>
        <dbReference type="EMBL" id="ADC64191.1"/>
    </source>
</evidence>
<sequence length="124" mass="13247">MQTVRARRLGLTWFAVLLGVLILVLAITGCAMADPALDTDPVACERAGGQIKRVCLAQQPMCVIPYPDAGRPCRDASECAGYCLASFGAQIGERVQGTCEHDNNPCGCRSYVENGRVVDGRCVD</sequence>
<keyword evidence="2" id="KW-1185">Reference proteome</keyword>
<geneLocation type="plasmid" evidence="1 2">
    <name>pALVIN02</name>
</geneLocation>
<protein>
    <submittedName>
        <fullName evidence="1">Uncharacterized protein</fullName>
    </submittedName>
</protein>
<evidence type="ECO:0000313" key="2">
    <source>
        <dbReference type="Proteomes" id="UP000001441"/>
    </source>
</evidence>
<gene>
    <name evidence="1" type="ordered locus">Alvin_3301</name>
</gene>